<evidence type="ECO:0000256" key="4">
    <source>
        <dbReference type="ARBA" id="ARBA00022692"/>
    </source>
</evidence>
<organism evidence="9 10">
    <name type="scientific">Clostridium senegalense</name>
    <dbReference type="NCBI Taxonomy" id="1465809"/>
    <lineage>
        <taxon>Bacteria</taxon>
        <taxon>Bacillati</taxon>
        <taxon>Bacillota</taxon>
        <taxon>Clostridia</taxon>
        <taxon>Eubacteriales</taxon>
        <taxon>Clostridiaceae</taxon>
        <taxon>Clostridium</taxon>
    </lineage>
</organism>
<sequence length="242" mass="27263">MFLLNIFEFIGTVVFAISGTLIAIQKKLDLFGILTLSIVTAVGGGIFRDIIIGTTPPMAFKNPFFCFISILTSIITISLYSFISKFTYKKALQEYEIDIFDKDYNSENIKHRISFLRKRTAILKKFNAIFDAIGLGIFTAVGSNIAISNKFSNLFLVICMGSITGIGGGILRDIFVQDIPVVFKKEIYAIASILGAFAFWFLYKHISIIHCLYISAFVTFSFRILSLHFNWNLPKLTIEILK</sequence>
<dbReference type="PANTHER" id="PTHR30506:SF3">
    <property type="entry name" value="UPF0126 INNER MEMBRANE PROTEIN YADS-RELATED"/>
    <property type="match status" value="1"/>
</dbReference>
<protein>
    <submittedName>
        <fullName evidence="9">Trimeric intracellular cation channel family protein</fullName>
    </submittedName>
</protein>
<evidence type="ECO:0000256" key="5">
    <source>
        <dbReference type="ARBA" id="ARBA00022989"/>
    </source>
</evidence>
<evidence type="ECO:0000256" key="7">
    <source>
        <dbReference type="SAM" id="Phobius"/>
    </source>
</evidence>
<keyword evidence="5 7" id="KW-1133">Transmembrane helix</keyword>
<evidence type="ECO:0000256" key="2">
    <source>
        <dbReference type="ARBA" id="ARBA00008193"/>
    </source>
</evidence>
<evidence type="ECO:0000256" key="6">
    <source>
        <dbReference type="ARBA" id="ARBA00023136"/>
    </source>
</evidence>
<keyword evidence="3" id="KW-1003">Cell membrane</keyword>
<keyword evidence="10" id="KW-1185">Reference proteome</keyword>
<reference evidence="9 10" key="1">
    <citation type="submission" date="2020-02" db="EMBL/GenBank/DDBJ databases">
        <title>Genome assembly of a novel Clostridium senegalense strain.</title>
        <authorList>
            <person name="Gupta T.B."/>
            <person name="Jauregui R."/>
            <person name="Maclean P."/>
            <person name="Nawarathana A."/>
            <person name="Brightwell G."/>
        </authorList>
    </citation>
    <scope>NUCLEOTIDE SEQUENCE [LARGE SCALE GENOMIC DNA]</scope>
    <source>
        <strain evidence="9 10">AGRFS4</strain>
    </source>
</reference>
<feature type="transmembrane region" description="Helical" evidence="7">
    <location>
        <begin position="187"/>
        <end position="206"/>
    </location>
</feature>
<feature type="transmembrane region" description="Helical" evidence="7">
    <location>
        <begin position="31"/>
        <end position="52"/>
    </location>
</feature>
<comment type="caution">
    <text evidence="9">The sequence shown here is derived from an EMBL/GenBank/DDBJ whole genome shotgun (WGS) entry which is preliminary data.</text>
</comment>
<evidence type="ECO:0000313" key="10">
    <source>
        <dbReference type="Proteomes" id="UP000481872"/>
    </source>
</evidence>
<evidence type="ECO:0000256" key="1">
    <source>
        <dbReference type="ARBA" id="ARBA00004651"/>
    </source>
</evidence>
<name>A0A6M0H7F8_9CLOT</name>
<dbReference type="InterPro" id="IPR005115">
    <property type="entry name" value="Gly_transporter"/>
</dbReference>
<keyword evidence="6 7" id="KW-0472">Membrane</keyword>
<dbReference type="RefSeq" id="WP_061995167.1">
    <property type="nucleotide sequence ID" value="NZ_JAAGPU010000052.1"/>
</dbReference>
<dbReference type="PANTHER" id="PTHR30506">
    <property type="entry name" value="INNER MEMBRANE PROTEIN"/>
    <property type="match status" value="1"/>
</dbReference>
<keyword evidence="4 7" id="KW-0812">Transmembrane</keyword>
<feature type="transmembrane region" description="Helical" evidence="7">
    <location>
        <begin position="212"/>
        <end position="233"/>
    </location>
</feature>
<comment type="subcellular location">
    <subcellularLocation>
        <location evidence="1">Cell membrane</location>
        <topology evidence="1">Multi-pass membrane protein</topology>
    </subcellularLocation>
</comment>
<feature type="transmembrane region" description="Helical" evidence="7">
    <location>
        <begin position="6"/>
        <end position="24"/>
    </location>
</feature>
<feature type="domain" description="Glycine transporter" evidence="8">
    <location>
        <begin position="129"/>
        <end position="203"/>
    </location>
</feature>
<dbReference type="AlphaFoldDB" id="A0A6M0H7F8"/>
<evidence type="ECO:0000313" key="9">
    <source>
        <dbReference type="EMBL" id="NEU06569.1"/>
    </source>
</evidence>
<dbReference type="Proteomes" id="UP000481872">
    <property type="component" value="Unassembled WGS sequence"/>
</dbReference>
<feature type="transmembrane region" description="Helical" evidence="7">
    <location>
        <begin position="126"/>
        <end position="147"/>
    </location>
</feature>
<comment type="similarity">
    <text evidence="2">Belongs to the UPF0126 family.</text>
</comment>
<accession>A0A6M0H7F8</accession>
<dbReference type="Pfam" id="PF03458">
    <property type="entry name" value="Gly_transporter"/>
    <property type="match status" value="2"/>
</dbReference>
<feature type="transmembrane region" description="Helical" evidence="7">
    <location>
        <begin position="153"/>
        <end position="175"/>
    </location>
</feature>
<evidence type="ECO:0000259" key="8">
    <source>
        <dbReference type="Pfam" id="PF03458"/>
    </source>
</evidence>
<feature type="domain" description="Glycine transporter" evidence="8">
    <location>
        <begin position="6"/>
        <end position="80"/>
    </location>
</feature>
<proteinExistence type="inferred from homology"/>
<feature type="transmembrane region" description="Helical" evidence="7">
    <location>
        <begin position="64"/>
        <end position="83"/>
    </location>
</feature>
<dbReference type="EMBL" id="JAAGPU010000052">
    <property type="protein sequence ID" value="NEU06569.1"/>
    <property type="molecule type" value="Genomic_DNA"/>
</dbReference>
<gene>
    <name evidence="9" type="ORF">G3M99_17335</name>
</gene>
<dbReference type="GO" id="GO:0005886">
    <property type="term" value="C:plasma membrane"/>
    <property type="evidence" value="ECO:0007669"/>
    <property type="project" value="UniProtKB-SubCell"/>
</dbReference>
<evidence type="ECO:0000256" key="3">
    <source>
        <dbReference type="ARBA" id="ARBA00022475"/>
    </source>
</evidence>